<name>A0ACD4DHK3_9NOCA</name>
<evidence type="ECO:0000313" key="1">
    <source>
        <dbReference type="EMBL" id="UYP19532.1"/>
    </source>
</evidence>
<organism evidence="1 2">
    <name type="scientific">Rhodococcus sacchari</name>
    <dbReference type="NCBI Taxonomy" id="2962047"/>
    <lineage>
        <taxon>Bacteria</taxon>
        <taxon>Bacillati</taxon>
        <taxon>Actinomycetota</taxon>
        <taxon>Actinomycetes</taxon>
        <taxon>Mycobacteriales</taxon>
        <taxon>Nocardiaceae</taxon>
        <taxon>Rhodococcus</taxon>
    </lineage>
</organism>
<gene>
    <name evidence="1" type="ORF">OED52_02900</name>
</gene>
<dbReference type="EMBL" id="CP107551">
    <property type="protein sequence ID" value="UYP19532.1"/>
    <property type="molecule type" value="Genomic_DNA"/>
</dbReference>
<dbReference type="Proteomes" id="UP001156484">
    <property type="component" value="Chromosome"/>
</dbReference>
<reference evidence="1" key="1">
    <citation type="submission" date="2022-10" db="EMBL/GenBank/DDBJ databases">
        <title>Rhodococcus ferula Z13 complete genome.</title>
        <authorList>
            <person name="Long X."/>
            <person name="Zang M."/>
        </authorList>
    </citation>
    <scope>NUCLEOTIDE SEQUENCE</scope>
    <source>
        <strain evidence="1">Z13</strain>
    </source>
</reference>
<accession>A0ACD4DHK3</accession>
<proteinExistence type="predicted"/>
<evidence type="ECO:0000313" key="2">
    <source>
        <dbReference type="Proteomes" id="UP001156484"/>
    </source>
</evidence>
<sequence length="542" mass="57994">MRRRRFLQAAALGTAVAAIGIPGLDRPRASALPIGIDEYRRLVPELFAPPPTPPSHSEVIVVGSGFGASVAALRLAEAGSRVTVLERGLRWPRDPHREIFTTDLLADGRGYYHRTQFTGPTGIPVWCDDFAGVLDVVDYPHMSVWRGAAVGGGSIVFTGVMIAPEQRFFEHVFGDRLSYREMTDVWYPKVRSMLRLDPMPDDIYRAGEFAHSRRWDADARAAGYEPHRIDGVWNWDIVRAELAGSVRRSAVAGESNLGNSNGAKFDLTQNYIPAAEATGRALVCHAHRVRAIGQEPNGRFWVDVDAVDPLGNVLRSTTLTCDRLVLGAGSIGTTELLVKARHTGSLAHLDERVGRGWGTNGDAVLVRSLAFTENFTGDQGAPSASRIVDESGMPLSLENWFVAGTAKDVGMLASLGMTLDPTRADVVYDPGADRAVVNWPAGAERASIDALRAVQNRMAQAGNTYPGAEPVAADVNASFTAHPLGGAVLGDATDGYGRVHGHPGLYVVDGALIPGSTGTVNPSLTITALAERNIAQIVASRG</sequence>
<protein>
    <submittedName>
        <fullName evidence="1">GMC oxidoreductase</fullName>
    </submittedName>
</protein>
<keyword evidence="2" id="KW-1185">Reference proteome</keyword>